<dbReference type="SUPFAM" id="SSF52833">
    <property type="entry name" value="Thioredoxin-like"/>
    <property type="match status" value="1"/>
</dbReference>
<comment type="similarity">
    <text evidence="2">Belongs to the thioredoxin family.</text>
</comment>
<gene>
    <name evidence="8" type="primary">ORF156153</name>
</gene>
<dbReference type="AlphaFoldDB" id="A0A0B7B1J6"/>
<dbReference type="Pfam" id="PF06110">
    <property type="entry name" value="TXD17-like_Trx"/>
    <property type="match status" value="1"/>
</dbReference>
<dbReference type="InterPro" id="IPR010357">
    <property type="entry name" value="TXNDC17_dom"/>
</dbReference>
<dbReference type="FunFam" id="3.40.30.10:FF:000124">
    <property type="entry name" value="Thioredoxin domain-containing 17"/>
    <property type="match status" value="1"/>
</dbReference>
<dbReference type="Gene3D" id="3.40.30.10">
    <property type="entry name" value="Glutaredoxin"/>
    <property type="match status" value="1"/>
</dbReference>
<dbReference type="InterPro" id="IPR036249">
    <property type="entry name" value="Thioredoxin-like_sf"/>
</dbReference>
<sequence>RGVKMFQRSLSLFLPLGTPLRRTLLKYSDISTRKFNISMIANITIDGYEALNNVLKEQTGQVFVLFSGSPNAEGVSWCPDCVKADPVIARNLEKAPSNAVFIHCHVGDRTYWKDQNNEFRKDPKFAIRCVPTLLKVGSRHKLEEEQCLSDDLIQMLFEDEDD</sequence>
<keyword evidence="5" id="KW-1015">Disulfide bond</keyword>
<reference evidence="8" key="1">
    <citation type="submission" date="2014-12" db="EMBL/GenBank/DDBJ databases">
        <title>Insight into the proteome of Arion vulgaris.</title>
        <authorList>
            <person name="Aradska J."/>
            <person name="Bulat T."/>
            <person name="Smidak R."/>
            <person name="Sarate P."/>
            <person name="Gangsoo J."/>
            <person name="Sialana F."/>
            <person name="Bilban M."/>
            <person name="Lubec G."/>
        </authorList>
    </citation>
    <scope>NUCLEOTIDE SEQUENCE</scope>
    <source>
        <tissue evidence="8">Skin</tissue>
    </source>
</reference>
<evidence type="ECO:0000256" key="1">
    <source>
        <dbReference type="ARBA" id="ARBA00004496"/>
    </source>
</evidence>
<dbReference type="EMBL" id="HACG01040023">
    <property type="protein sequence ID" value="CEK86888.1"/>
    <property type="molecule type" value="Transcribed_RNA"/>
</dbReference>
<evidence type="ECO:0000256" key="4">
    <source>
        <dbReference type="ARBA" id="ARBA00022490"/>
    </source>
</evidence>
<accession>A0A0B7B1J6</accession>
<dbReference type="CDD" id="cd02952">
    <property type="entry name" value="TRP14_like"/>
    <property type="match status" value="1"/>
</dbReference>
<comment type="subcellular location">
    <subcellularLocation>
        <location evidence="1">Cytoplasm</location>
    </subcellularLocation>
</comment>
<organism evidence="8">
    <name type="scientific">Arion vulgaris</name>
    <dbReference type="NCBI Taxonomy" id="1028688"/>
    <lineage>
        <taxon>Eukaryota</taxon>
        <taxon>Metazoa</taxon>
        <taxon>Spiralia</taxon>
        <taxon>Lophotrochozoa</taxon>
        <taxon>Mollusca</taxon>
        <taxon>Gastropoda</taxon>
        <taxon>Heterobranchia</taxon>
        <taxon>Euthyneura</taxon>
        <taxon>Panpulmonata</taxon>
        <taxon>Eupulmonata</taxon>
        <taxon>Stylommatophora</taxon>
        <taxon>Helicina</taxon>
        <taxon>Arionoidea</taxon>
        <taxon>Arionidae</taxon>
        <taxon>Arion</taxon>
    </lineage>
</organism>
<protein>
    <recommendedName>
        <fullName evidence="3">Thioredoxin domain-containing protein 17</fullName>
    </recommendedName>
</protein>
<keyword evidence="6" id="KW-0676">Redox-active center</keyword>
<evidence type="ECO:0000313" key="8">
    <source>
        <dbReference type="EMBL" id="CEK86888.1"/>
    </source>
</evidence>
<evidence type="ECO:0000256" key="6">
    <source>
        <dbReference type="ARBA" id="ARBA00023284"/>
    </source>
</evidence>
<dbReference type="InterPro" id="IPR045108">
    <property type="entry name" value="TXNDC17-like"/>
</dbReference>
<dbReference type="PANTHER" id="PTHR12452:SF0">
    <property type="entry name" value="THIOREDOXIN DOMAIN-CONTAINING PROTEIN 17"/>
    <property type="match status" value="1"/>
</dbReference>
<keyword evidence="4" id="KW-0963">Cytoplasm</keyword>
<dbReference type="GO" id="GO:0005829">
    <property type="term" value="C:cytosol"/>
    <property type="evidence" value="ECO:0007669"/>
    <property type="project" value="TreeGrafter"/>
</dbReference>
<evidence type="ECO:0000259" key="7">
    <source>
        <dbReference type="Pfam" id="PF06110"/>
    </source>
</evidence>
<evidence type="ECO:0000256" key="3">
    <source>
        <dbReference type="ARBA" id="ARBA00016949"/>
    </source>
</evidence>
<evidence type="ECO:0000256" key="5">
    <source>
        <dbReference type="ARBA" id="ARBA00023157"/>
    </source>
</evidence>
<dbReference type="GO" id="GO:0047134">
    <property type="term" value="F:protein-disulfide reductase [NAD(P)H] activity"/>
    <property type="evidence" value="ECO:0007669"/>
    <property type="project" value="InterPro"/>
</dbReference>
<feature type="non-terminal residue" evidence="8">
    <location>
        <position position="1"/>
    </location>
</feature>
<dbReference type="PANTHER" id="PTHR12452">
    <property type="entry name" value="42-9-9 PROTEIN-RELATED"/>
    <property type="match status" value="1"/>
</dbReference>
<proteinExistence type="inferred from homology"/>
<evidence type="ECO:0000256" key="2">
    <source>
        <dbReference type="ARBA" id="ARBA00008987"/>
    </source>
</evidence>
<feature type="domain" description="Thioredoxin" evidence="7">
    <location>
        <begin position="46"/>
        <end position="159"/>
    </location>
</feature>
<name>A0A0B7B1J6_9EUPU</name>